<feature type="domain" description="DUF7343" evidence="3">
    <location>
        <begin position="312"/>
        <end position="373"/>
    </location>
</feature>
<evidence type="ECO:0000256" key="1">
    <source>
        <dbReference type="SAM" id="MobiDB-lite"/>
    </source>
</evidence>
<evidence type="ECO:0000256" key="2">
    <source>
        <dbReference type="SAM" id="Phobius"/>
    </source>
</evidence>
<keyword evidence="2" id="KW-1133">Transmembrane helix</keyword>
<evidence type="ECO:0000313" key="6">
    <source>
        <dbReference type="Proteomes" id="UP000199114"/>
    </source>
</evidence>
<reference evidence="6" key="1">
    <citation type="submission" date="2016-10" db="EMBL/GenBank/DDBJ databases">
        <authorList>
            <person name="Varghese N."/>
            <person name="Submissions S."/>
        </authorList>
    </citation>
    <scope>NUCLEOTIDE SEQUENCE [LARGE SCALE GENOMIC DNA]</scope>
    <source>
        <strain evidence="6">DSM 25055</strain>
    </source>
</reference>
<keyword evidence="2" id="KW-0472">Membrane</keyword>
<evidence type="ECO:0000313" key="5">
    <source>
        <dbReference type="EMBL" id="SEQ86171.1"/>
    </source>
</evidence>
<dbReference type="Pfam" id="PF24036">
    <property type="entry name" value="DUF7345"/>
    <property type="match status" value="1"/>
</dbReference>
<proteinExistence type="predicted"/>
<dbReference type="Proteomes" id="UP000199114">
    <property type="component" value="Unassembled WGS sequence"/>
</dbReference>
<feature type="domain" description="DUF7345" evidence="4">
    <location>
        <begin position="60"/>
        <end position="188"/>
    </location>
</feature>
<name>A0A1H9JGQ1_9EURY</name>
<dbReference type="InterPro" id="IPR055769">
    <property type="entry name" value="DUF7345"/>
</dbReference>
<evidence type="ECO:0000259" key="4">
    <source>
        <dbReference type="Pfam" id="PF24036"/>
    </source>
</evidence>
<dbReference type="RefSeq" id="WP_090618025.1">
    <property type="nucleotide sequence ID" value="NZ_FOFD01000003.1"/>
</dbReference>
<sequence length="379" mass="41494">MDERGLRALICVLVVVTCSFAFVPASTADASTADVSRAALQSDSDDQLQLEDADQIHIDVAIAENGTAQVTVDYQFHIDDGNSSAAEWEALREEIDSNQEEYTASERTKWNETLAEGQNRTEREMNITNVSITTETNSAPREVGHAVVTYQWSDFALVQLNRIEAGAAVSGMTLDDGTTLQFRWPETYAVARSEGEPQVDPSPSESTDGSVIWKGSEGVSFTEEQPRLVLIENGNETAESTPSDEEPTGPAMPWVIVVLALALLATVGAVGWLIGRKRRDDAAPAVEPEVARRTDGSTEPGPNAVDGPPPELLSNEERVLRLLEQRGGRVKQQEVVSELEWTEAKTSQVVGDLREDDEIEVFRIGRENVLSLPEEEEEE</sequence>
<evidence type="ECO:0008006" key="7">
    <source>
        <dbReference type="Google" id="ProtNLM"/>
    </source>
</evidence>
<feature type="region of interest" description="Disordered" evidence="1">
    <location>
        <begin position="281"/>
        <end position="312"/>
    </location>
</feature>
<keyword evidence="6" id="KW-1185">Reference proteome</keyword>
<keyword evidence="2" id="KW-0812">Transmembrane</keyword>
<dbReference type="AlphaFoldDB" id="A0A1H9JGQ1"/>
<accession>A0A1H9JGQ1</accession>
<protein>
    <recommendedName>
        <fullName evidence="7">IclR helix-turn-helix domain-containing protein</fullName>
    </recommendedName>
</protein>
<feature type="transmembrane region" description="Helical" evidence="2">
    <location>
        <begin position="251"/>
        <end position="274"/>
    </location>
</feature>
<feature type="region of interest" description="Disordered" evidence="1">
    <location>
        <begin position="191"/>
        <end position="211"/>
    </location>
</feature>
<dbReference type="EMBL" id="FOFD01000003">
    <property type="protein sequence ID" value="SEQ86171.1"/>
    <property type="molecule type" value="Genomic_DNA"/>
</dbReference>
<evidence type="ECO:0000259" key="3">
    <source>
        <dbReference type="Pfam" id="PF24034"/>
    </source>
</evidence>
<dbReference type="OrthoDB" id="27885at2157"/>
<gene>
    <name evidence="5" type="ORF">SAMN04489841_2557</name>
</gene>
<dbReference type="Pfam" id="PF24034">
    <property type="entry name" value="DUF7343"/>
    <property type="match status" value="1"/>
</dbReference>
<organism evidence="5 6">
    <name type="scientific">Natrinema salaciae</name>
    <dbReference type="NCBI Taxonomy" id="1186196"/>
    <lineage>
        <taxon>Archaea</taxon>
        <taxon>Methanobacteriati</taxon>
        <taxon>Methanobacteriota</taxon>
        <taxon>Stenosarchaea group</taxon>
        <taxon>Halobacteria</taxon>
        <taxon>Halobacteriales</taxon>
        <taxon>Natrialbaceae</taxon>
        <taxon>Natrinema</taxon>
    </lineage>
</organism>
<dbReference type="STRING" id="1186196.SAMN04489841_2557"/>
<dbReference type="InterPro" id="IPR055767">
    <property type="entry name" value="DUF7343"/>
</dbReference>